<dbReference type="EMBL" id="CAJFCJ010000015">
    <property type="protein sequence ID" value="CAD5121958.1"/>
    <property type="molecule type" value="Genomic_DNA"/>
</dbReference>
<comment type="caution">
    <text evidence="11">The sequence shown here is derived from an EMBL/GenBank/DDBJ whole genome shotgun (WGS) entry which is preliminary data.</text>
</comment>
<comment type="subcellular location">
    <subcellularLocation>
        <location evidence="1">Cell membrane</location>
        <topology evidence="1">Multi-pass membrane protein</topology>
    </subcellularLocation>
</comment>
<evidence type="ECO:0000256" key="5">
    <source>
        <dbReference type="ARBA" id="ARBA00023040"/>
    </source>
</evidence>
<evidence type="ECO:0000256" key="3">
    <source>
        <dbReference type="ARBA" id="ARBA00022692"/>
    </source>
</evidence>
<dbReference type="Gene3D" id="1.20.1070.10">
    <property type="entry name" value="Rhodopsin 7-helix transmembrane proteins"/>
    <property type="match status" value="1"/>
</dbReference>
<evidence type="ECO:0000256" key="1">
    <source>
        <dbReference type="ARBA" id="ARBA00004651"/>
    </source>
</evidence>
<dbReference type="Pfam" id="PF00001">
    <property type="entry name" value="7tm_1"/>
    <property type="match status" value="1"/>
</dbReference>
<dbReference type="PANTHER" id="PTHR22752">
    <property type="entry name" value="G PROTEIN-COUPLED RECEPTOR"/>
    <property type="match status" value="1"/>
</dbReference>
<evidence type="ECO:0000256" key="6">
    <source>
        <dbReference type="ARBA" id="ARBA00023136"/>
    </source>
</evidence>
<feature type="domain" description="G-protein coupled receptors family 1 profile" evidence="10">
    <location>
        <begin position="51"/>
        <end position="302"/>
    </location>
</feature>
<feature type="transmembrane region" description="Helical" evidence="9">
    <location>
        <begin position="107"/>
        <end position="128"/>
    </location>
</feature>
<evidence type="ECO:0000256" key="2">
    <source>
        <dbReference type="ARBA" id="ARBA00022475"/>
    </source>
</evidence>
<dbReference type="PANTHER" id="PTHR22752:SF3">
    <property type="entry name" value="G-PROTEIN COUPLED RECEPTOR 135"/>
    <property type="match status" value="1"/>
</dbReference>
<sequence length="376" mass="41128">MTSKCVCEKFFARDDADMSNNTTSTTSTFSTASKISQGVYIGLLILLGVGGNSAVIFAIFKHLRFRSVTNAFILALAGCDLLNCSISMPIALAALSMNRLPDVACQFNAVSTVFSDSMSVFMVTLIGIDRLSLLNRQRKVSKKFCFGLIFLCCIISLTFSMPSAINSAKIKHHQPFIHCSYLLLGNQNLERVKLLRGVFIIITFALPFAVMLYSLRKLFKLAGRPSVSKITPASVQAQNLKFEGEVRTAGTVLIMITTTLLLRSPIIIASICQMMNVRIGPKADSTLILINWTASVVHPFTYAIRNPLVANLIRVKKPPLTVPPPVPAAVMDRSRRSSLTSKATGEVNSWPDLIFPTLRKISNISVDTSKTVTSNV</sequence>
<keyword evidence="4 9" id="KW-1133">Transmembrane helix</keyword>
<proteinExistence type="predicted"/>
<feature type="transmembrane region" description="Helical" evidence="9">
    <location>
        <begin position="194"/>
        <end position="215"/>
    </location>
</feature>
<evidence type="ECO:0000256" key="9">
    <source>
        <dbReference type="SAM" id="Phobius"/>
    </source>
</evidence>
<dbReference type="GO" id="GO:0005886">
    <property type="term" value="C:plasma membrane"/>
    <property type="evidence" value="ECO:0007669"/>
    <property type="project" value="UniProtKB-SubCell"/>
</dbReference>
<keyword evidence="7" id="KW-0675">Receptor</keyword>
<evidence type="ECO:0000256" key="4">
    <source>
        <dbReference type="ARBA" id="ARBA00022989"/>
    </source>
</evidence>
<name>A0A7I8W1A3_9ANNE</name>
<dbReference type="InterPro" id="IPR000276">
    <property type="entry name" value="GPCR_Rhodpsn"/>
</dbReference>
<keyword evidence="3 9" id="KW-0812">Transmembrane</keyword>
<evidence type="ECO:0000256" key="7">
    <source>
        <dbReference type="ARBA" id="ARBA00023170"/>
    </source>
</evidence>
<protein>
    <recommendedName>
        <fullName evidence="10">G-protein coupled receptors family 1 profile domain-containing protein</fullName>
    </recommendedName>
</protein>
<keyword evidence="12" id="KW-1185">Reference proteome</keyword>
<feature type="transmembrane region" description="Helical" evidence="9">
    <location>
        <begin position="39"/>
        <end position="60"/>
    </location>
</feature>
<dbReference type="AlphaFoldDB" id="A0A7I8W1A3"/>
<reference evidence="11 12" key="1">
    <citation type="submission" date="2020-08" db="EMBL/GenBank/DDBJ databases">
        <authorList>
            <person name="Hejnol A."/>
        </authorList>
    </citation>
    <scope>NUCLEOTIDE SEQUENCE [LARGE SCALE GENOMIC DNA]</scope>
</reference>
<dbReference type="OrthoDB" id="2101615at2759"/>
<feature type="transmembrane region" description="Helical" evidence="9">
    <location>
        <begin position="144"/>
        <end position="165"/>
    </location>
</feature>
<accession>A0A7I8W1A3</accession>
<evidence type="ECO:0000259" key="10">
    <source>
        <dbReference type="PROSITE" id="PS50262"/>
    </source>
</evidence>
<dbReference type="InterPro" id="IPR017452">
    <property type="entry name" value="GPCR_Rhodpsn_7TM"/>
</dbReference>
<dbReference type="PRINTS" id="PR00237">
    <property type="entry name" value="GPCRRHODOPSN"/>
</dbReference>
<dbReference type="SUPFAM" id="SSF81321">
    <property type="entry name" value="Family A G protein-coupled receptor-like"/>
    <property type="match status" value="1"/>
</dbReference>
<keyword evidence="8" id="KW-0807">Transducer</keyword>
<dbReference type="Proteomes" id="UP000549394">
    <property type="component" value="Unassembled WGS sequence"/>
</dbReference>
<evidence type="ECO:0000256" key="8">
    <source>
        <dbReference type="ARBA" id="ARBA00023224"/>
    </source>
</evidence>
<keyword evidence="2" id="KW-1003">Cell membrane</keyword>
<organism evidence="11 12">
    <name type="scientific">Dimorphilus gyrociliatus</name>
    <dbReference type="NCBI Taxonomy" id="2664684"/>
    <lineage>
        <taxon>Eukaryota</taxon>
        <taxon>Metazoa</taxon>
        <taxon>Spiralia</taxon>
        <taxon>Lophotrochozoa</taxon>
        <taxon>Annelida</taxon>
        <taxon>Polychaeta</taxon>
        <taxon>Polychaeta incertae sedis</taxon>
        <taxon>Dinophilidae</taxon>
        <taxon>Dimorphilus</taxon>
    </lineage>
</organism>
<keyword evidence="6 9" id="KW-0472">Membrane</keyword>
<keyword evidence="5" id="KW-0297">G-protein coupled receptor</keyword>
<evidence type="ECO:0000313" key="12">
    <source>
        <dbReference type="Proteomes" id="UP000549394"/>
    </source>
</evidence>
<feature type="transmembrane region" description="Helical" evidence="9">
    <location>
        <begin position="72"/>
        <end position="95"/>
    </location>
</feature>
<dbReference type="PROSITE" id="PS50262">
    <property type="entry name" value="G_PROTEIN_RECEP_F1_2"/>
    <property type="match status" value="1"/>
</dbReference>
<dbReference type="GO" id="GO:0004930">
    <property type="term" value="F:G protein-coupled receptor activity"/>
    <property type="evidence" value="ECO:0007669"/>
    <property type="project" value="UniProtKB-KW"/>
</dbReference>
<evidence type="ECO:0000313" key="11">
    <source>
        <dbReference type="EMBL" id="CAD5121958.1"/>
    </source>
</evidence>
<gene>
    <name evidence="11" type="ORF">DGYR_LOCUS9837</name>
</gene>